<evidence type="ECO:0000313" key="3">
    <source>
        <dbReference type="Proteomes" id="UP000054558"/>
    </source>
</evidence>
<proteinExistence type="predicted"/>
<name>A0A1Y1I9B4_KLENI</name>
<dbReference type="Proteomes" id="UP000054558">
    <property type="component" value="Unassembled WGS sequence"/>
</dbReference>
<dbReference type="EMBL" id="DF237176">
    <property type="protein sequence ID" value="GAQ85286.1"/>
    <property type="molecule type" value="Genomic_DNA"/>
</dbReference>
<feature type="region of interest" description="Disordered" evidence="1">
    <location>
        <begin position="139"/>
        <end position="164"/>
    </location>
</feature>
<organism evidence="2 3">
    <name type="scientific">Klebsormidium nitens</name>
    <name type="common">Green alga</name>
    <name type="synonym">Ulothrix nitens</name>
    <dbReference type="NCBI Taxonomy" id="105231"/>
    <lineage>
        <taxon>Eukaryota</taxon>
        <taxon>Viridiplantae</taxon>
        <taxon>Streptophyta</taxon>
        <taxon>Klebsormidiophyceae</taxon>
        <taxon>Klebsormidiales</taxon>
        <taxon>Klebsormidiaceae</taxon>
        <taxon>Klebsormidium</taxon>
    </lineage>
</organism>
<evidence type="ECO:0000256" key="1">
    <source>
        <dbReference type="SAM" id="MobiDB-lite"/>
    </source>
</evidence>
<reference evidence="2 3" key="1">
    <citation type="journal article" date="2014" name="Nat. Commun.">
        <title>Klebsormidium flaccidum genome reveals primary factors for plant terrestrial adaptation.</title>
        <authorList>
            <person name="Hori K."/>
            <person name="Maruyama F."/>
            <person name="Fujisawa T."/>
            <person name="Togashi T."/>
            <person name="Yamamoto N."/>
            <person name="Seo M."/>
            <person name="Sato S."/>
            <person name="Yamada T."/>
            <person name="Mori H."/>
            <person name="Tajima N."/>
            <person name="Moriyama T."/>
            <person name="Ikeuchi M."/>
            <person name="Watanabe M."/>
            <person name="Wada H."/>
            <person name="Kobayashi K."/>
            <person name="Saito M."/>
            <person name="Masuda T."/>
            <person name="Sasaki-Sekimoto Y."/>
            <person name="Mashiguchi K."/>
            <person name="Awai K."/>
            <person name="Shimojima M."/>
            <person name="Masuda S."/>
            <person name="Iwai M."/>
            <person name="Nobusawa T."/>
            <person name="Narise T."/>
            <person name="Kondo S."/>
            <person name="Saito H."/>
            <person name="Sato R."/>
            <person name="Murakawa M."/>
            <person name="Ihara Y."/>
            <person name="Oshima-Yamada Y."/>
            <person name="Ohtaka K."/>
            <person name="Satoh M."/>
            <person name="Sonobe K."/>
            <person name="Ishii M."/>
            <person name="Ohtani R."/>
            <person name="Kanamori-Sato M."/>
            <person name="Honoki R."/>
            <person name="Miyazaki D."/>
            <person name="Mochizuki H."/>
            <person name="Umetsu J."/>
            <person name="Higashi K."/>
            <person name="Shibata D."/>
            <person name="Kamiya Y."/>
            <person name="Sato N."/>
            <person name="Nakamura Y."/>
            <person name="Tabata S."/>
            <person name="Ida S."/>
            <person name="Kurokawa K."/>
            <person name="Ohta H."/>
        </authorList>
    </citation>
    <scope>NUCLEOTIDE SEQUENCE [LARGE SCALE GENOMIC DNA]</scope>
    <source>
        <strain evidence="2 3">NIES-2285</strain>
    </source>
</reference>
<sequence length="233" mass="25599">MEGDFQGVANSPELGMIKVVFGETEEFSCPALVGADCSQCNFLGHGTKTVTRTAPEEATSVKQAEGKKFFLQPSLGAKAGARVDQEAYTRRDYHNREKLGGKKCTMQLRFETAPILQLRKILDPSKAAHVQIIAASSNTRQRAAENSVAGPMRQAGESSTSNSPVLKKEVVKKEKRQGPKSTFIETVDLTEDAGEDQDCMMYTVAKRPKLEGVMLQIDLLFTRLQTSQIYLGH</sequence>
<dbReference type="OrthoDB" id="513723at2759"/>
<keyword evidence="3" id="KW-1185">Reference proteome</keyword>
<accession>A0A1Y1I9B4</accession>
<evidence type="ECO:0000313" key="2">
    <source>
        <dbReference type="EMBL" id="GAQ85286.1"/>
    </source>
</evidence>
<dbReference type="AlphaFoldDB" id="A0A1Y1I9B4"/>
<gene>
    <name evidence="2" type="ORF">KFL_002270200</name>
</gene>
<protein>
    <submittedName>
        <fullName evidence="2">Uncharacterized protein</fullName>
    </submittedName>
</protein>